<dbReference type="Proteomes" id="UP000076078">
    <property type="component" value="Unassembled WGS sequence"/>
</dbReference>
<keyword evidence="2" id="KW-1185">Reference proteome</keyword>
<dbReference type="EMBL" id="LODT01000001">
    <property type="protein sequence ID" value="KYR02973.1"/>
    <property type="molecule type" value="Genomic_DNA"/>
</dbReference>
<name>A0A152A9S5_TIELA</name>
<dbReference type="InParanoid" id="A0A152A9S5"/>
<dbReference type="AlphaFoldDB" id="A0A152A9S5"/>
<organism evidence="1 2">
    <name type="scientific">Tieghemostelium lacteum</name>
    <name type="common">Slime mold</name>
    <name type="synonym">Dictyostelium lacteum</name>
    <dbReference type="NCBI Taxonomy" id="361077"/>
    <lineage>
        <taxon>Eukaryota</taxon>
        <taxon>Amoebozoa</taxon>
        <taxon>Evosea</taxon>
        <taxon>Eumycetozoa</taxon>
        <taxon>Dictyostelia</taxon>
        <taxon>Dictyosteliales</taxon>
        <taxon>Raperosteliaceae</taxon>
        <taxon>Tieghemostelium</taxon>
    </lineage>
</organism>
<evidence type="ECO:0000313" key="2">
    <source>
        <dbReference type="Proteomes" id="UP000076078"/>
    </source>
</evidence>
<sequence>MDKTHLLLEINKLNINKWKGKSLLEKISTKDPRLLLCWRVEQQYGNNILNDMKHTLSVGHLQHDLTQLKSNRNKNGQIEMITSSRKYFIDDIQSTRESLVITFYLFAIKNQKQYDRIEMLFSDPYQSVKNTLYNRFYKQFRPQDPFKNHVYIDKNTQLPFNLPNNITSASLRLVQEAYDNAKTNSTIKFHLPQKTKIYGRIVKEPKLENMDPYKSEIKTCLERLLNIYNETINTLSYLKITCTNINPPEINWHNKDSIGIDIELDLDFKIQITDSQYSQIQTSIPIIEILK</sequence>
<evidence type="ECO:0000313" key="1">
    <source>
        <dbReference type="EMBL" id="KYR02973.1"/>
    </source>
</evidence>
<comment type="caution">
    <text evidence="1">The sequence shown here is derived from an EMBL/GenBank/DDBJ whole genome shotgun (WGS) entry which is preliminary data.</text>
</comment>
<protein>
    <submittedName>
        <fullName evidence="1">Uncharacterized protein</fullName>
    </submittedName>
</protein>
<proteinExistence type="predicted"/>
<reference evidence="1 2" key="1">
    <citation type="submission" date="2015-12" db="EMBL/GenBank/DDBJ databases">
        <title>Dictyostelia acquired genes for synthesis and detection of signals that induce cell-type specialization by lateral gene transfer from prokaryotes.</title>
        <authorList>
            <person name="Gloeckner G."/>
            <person name="Schaap P."/>
        </authorList>
    </citation>
    <scope>NUCLEOTIDE SEQUENCE [LARGE SCALE GENOMIC DNA]</scope>
    <source>
        <strain evidence="1 2">TK</strain>
    </source>
</reference>
<accession>A0A152A9S5</accession>
<gene>
    <name evidence="1" type="ORF">DLAC_00457</name>
</gene>